<keyword evidence="2 5" id="KW-0575">Peroxidase</keyword>
<dbReference type="RefSeq" id="WP_086631884.1">
    <property type="nucleotide sequence ID" value="NZ_JOPB01000002.1"/>
</dbReference>
<evidence type="ECO:0000313" key="6">
    <source>
        <dbReference type="EMBL" id="OUI79142.1"/>
    </source>
</evidence>
<sequence>MPDKTIYDFDLPMPSGEAISLNNYRGKPLLIVNTASHCKFTPQYEEIQDLWELYRHWGLTIIAIPSGDFGEQEFKSNEEINHFCSKRYNISFILAPKSHVKGKNAIPLFQWLSEQGGFFGRPRWNFYKYVLNRQGKLYKTFSSITRPSSTRFVDAIERICYDF</sequence>
<accession>A0A251ZWW6</accession>
<feature type="active site" evidence="4">
    <location>
        <position position="38"/>
    </location>
</feature>
<reference evidence="7" key="1">
    <citation type="submission" date="2014-06" db="EMBL/GenBank/DDBJ databases">
        <authorList>
            <person name="Winans N.J."/>
            <person name="Newell P.D."/>
            <person name="Douglas A.E."/>
        </authorList>
    </citation>
    <scope>NUCLEOTIDE SEQUENCE [LARGE SCALE GENOMIC DNA]</scope>
    <source>
        <strain evidence="7">DmL_052</strain>
    </source>
</reference>
<gene>
    <name evidence="6" type="ORF">HK18_04380</name>
</gene>
<name>A0A251ZWW6_9PROT</name>
<dbReference type="AlphaFoldDB" id="A0A251ZWW6"/>
<dbReference type="PANTHER" id="PTHR11592:SF44">
    <property type="entry name" value="GLUTATHIONE PEROXIDASE"/>
    <property type="match status" value="1"/>
</dbReference>
<evidence type="ECO:0000256" key="3">
    <source>
        <dbReference type="ARBA" id="ARBA00023002"/>
    </source>
</evidence>
<dbReference type="PROSITE" id="PS51355">
    <property type="entry name" value="GLUTATHIONE_PEROXID_3"/>
    <property type="match status" value="1"/>
</dbReference>
<evidence type="ECO:0000256" key="5">
    <source>
        <dbReference type="RuleBase" id="RU000499"/>
    </source>
</evidence>
<dbReference type="PIRSF" id="PIRSF000303">
    <property type="entry name" value="Glutathion_perox"/>
    <property type="match status" value="1"/>
</dbReference>
<dbReference type="CDD" id="cd00340">
    <property type="entry name" value="GSH_Peroxidase"/>
    <property type="match status" value="1"/>
</dbReference>
<dbReference type="InterPro" id="IPR036249">
    <property type="entry name" value="Thioredoxin-like_sf"/>
</dbReference>
<evidence type="ECO:0000256" key="2">
    <source>
        <dbReference type="ARBA" id="ARBA00022559"/>
    </source>
</evidence>
<dbReference type="EMBL" id="JOPB01000002">
    <property type="protein sequence ID" value="OUI79142.1"/>
    <property type="molecule type" value="Genomic_DNA"/>
</dbReference>
<dbReference type="GO" id="GO:0034599">
    <property type="term" value="P:cellular response to oxidative stress"/>
    <property type="evidence" value="ECO:0007669"/>
    <property type="project" value="TreeGrafter"/>
</dbReference>
<comment type="caution">
    <text evidence="6">The sequence shown here is derived from an EMBL/GenBank/DDBJ whole genome shotgun (WGS) entry which is preliminary data.</text>
</comment>
<dbReference type="PRINTS" id="PR01011">
    <property type="entry name" value="GLUTPROXDASE"/>
</dbReference>
<keyword evidence="3 5" id="KW-0560">Oxidoreductase</keyword>
<dbReference type="Gene3D" id="3.40.30.10">
    <property type="entry name" value="Glutaredoxin"/>
    <property type="match status" value="1"/>
</dbReference>
<dbReference type="SUPFAM" id="SSF52833">
    <property type="entry name" value="Thioredoxin-like"/>
    <property type="match status" value="1"/>
</dbReference>
<evidence type="ECO:0000313" key="7">
    <source>
        <dbReference type="Proteomes" id="UP000194946"/>
    </source>
</evidence>
<organism evidence="6 7">
    <name type="scientific">Commensalibacter intestini</name>
    <dbReference type="NCBI Taxonomy" id="479936"/>
    <lineage>
        <taxon>Bacteria</taxon>
        <taxon>Pseudomonadati</taxon>
        <taxon>Pseudomonadota</taxon>
        <taxon>Alphaproteobacteria</taxon>
        <taxon>Acetobacterales</taxon>
        <taxon>Acetobacteraceae</taxon>
    </lineage>
</organism>
<dbReference type="Pfam" id="PF00255">
    <property type="entry name" value="GSHPx"/>
    <property type="match status" value="1"/>
</dbReference>
<dbReference type="PANTHER" id="PTHR11592">
    <property type="entry name" value="GLUTATHIONE PEROXIDASE"/>
    <property type="match status" value="1"/>
</dbReference>
<dbReference type="GO" id="GO:0004601">
    <property type="term" value="F:peroxidase activity"/>
    <property type="evidence" value="ECO:0007669"/>
    <property type="project" value="UniProtKB-KW"/>
</dbReference>
<evidence type="ECO:0000256" key="1">
    <source>
        <dbReference type="ARBA" id="ARBA00006926"/>
    </source>
</evidence>
<comment type="similarity">
    <text evidence="1 5">Belongs to the glutathione peroxidase family.</text>
</comment>
<keyword evidence="7" id="KW-1185">Reference proteome</keyword>
<dbReference type="InterPro" id="IPR000889">
    <property type="entry name" value="Glutathione_peroxidase"/>
</dbReference>
<protein>
    <recommendedName>
        <fullName evidence="5">Glutathione peroxidase</fullName>
    </recommendedName>
</protein>
<proteinExistence type="inferred from homology"/>
<evidence type="ECO:0000256" key="4">
    <source>
        <dbReference type="PIRSR" id="PIRSR000303-1"/>
    </source>
</evidence>
<dbReference type="Proteomes" id="UP000194946">
    <property type="component" value="Unassembled WGS sequence"/>
</dbReference>